<dbReference type="Proteomes" id="UP001138802">
    <property type="component" value="Unassembled WGS sequence"/>
</dbReference>
<evidence type="ECO:0000313" key="1">
    <source>
        <dbReference type="EMBL" id="MBK1644700.1"/>
    </source>
</evidence>
<sequence length="120" mass="12721">MAMLTSAALGLSPMQGVAADLICRGNMPAANLNFSTLFTRGAGFVGPVEFRQHETGAWVVESSPLQFDRTNDRGQGVYRAHVGGMADVVLIDLAETQPHVGSEISVGYDGRWGRGVCVTP</sequence>
<dbReference type="RefSeq" id="WP_200387491.1">
    <property type="nucleotide sequence ID" value="NZ_NRSD01000006.1"/>
</dbReference>
<gene>
    <name evidence="1" type="ORF">CKO25_08580</name>
</gene>
<accession>A0A9X0WHL1</accession>
<organism evidence="1 2">
    <name type="scientific">Thiocapsa imhoffii</name>
    <dbReference type="NCBI Taxonomy" id="382777"/>
    <lineage>
        <taxon>Bacteria</taxon>
        <taxon>Pseudomonadati</taxon>
        <taxon>Pseudomonadota</taxon>
        <taxon>Gammaproteobacteria</taxon>
        <taxon>Chromatiales</taxon>
        <taxon>Chromatiaceae</taxon>
        <taxon>Thiocapsa</taxon>
    </lineage>
</organism>
<protein>
    <submittedName>
        <fullName evidence="1">Uncharacterized protein</fullName>
    </submittedName>
</protein>
<proteinExistence type="predicted"/>
<dbReference type="EMBL" id="NRSD01000006">
    <property type="protein sequence ID" value="MBK1644700.1"/>
    <property type="molecule type" value="Genomic_DNA"/>
</dbReference>
<dbReference type="AlphaFoldDB" id="A0A9X0WHL1"/>
<reference evidence="1 2" key="1">
    <citation type="journal article" date="2020" name="Microorganisms">
        <title>Osmotic Adaptation and Compatible Solute Biosynthesis of Phototrophic Bacteria as Revealed from Genome Analyses.</title>
        <authorList>
            <person name="Imhoff J.F."/>
            <person name="Rahn T."/>
            <person name="Kunzel S."/>
            <person name="Keller A."/>
            <person name="Neulinger S.C."/>
        </authorList>
    </citation>
    <scope>NUCLEOTIDE SEQUENCE [LARGE SCALE GENOMIC DNA]</scope>
    <source>
        <strain evidence="1 2">DSM 21303</strain>
    </source>
</reference>
<name>A0A9X0WHL1_9GAMM</name>
<evidence type="ECO:0000313" key="2">
    <source>
        <dbReference type="Proteomes" id="UP001138802"/>
    </source>
</evidence>
<keyword evidence="2" id="KW-1185">Reference proteome</keyword>
<comment type="caution">
    <text evidence="1">The sequence shown here is derived from an EMBL/GenBank/DDBJ whole genome shotgun (WGS) entry which is preliminary data.</text>
</comment>